<proteinExistence type="predicted"/>
<organism evidence="2 3">
    <name type="scientific">Bacteroides pyogenes</name>
    <dbReference type="NCBI Taxonomy" id="310300"/>
    <lineage>
        <taxon>Bacteria</taxon>
        <taxon>Pseudomonadati</taxon>
        <taxon>Bacteroidota</taxon>
        <taxon>Bacteroidia</taxon>
        <taxon>Bacteroidales</taxon>
        <taxon>Bacteroidaceae</taxon>
        <taxon>Bacteroides</taxon>
    </lineage>
</organism>
<keyword evidence="1" id="KW-0732">Signal</keyword>
<reference evidence="2 3" key="1">
    <citation type="submission" date="2019-07" db="EMBL/GenBank/DDBJ databases">
        <title>Draft Genome Sequences of Bacteroides pyogenes Strains Isolated from the Uterus Holstein Dairy Cows with Metritis.</title>
        <authorList>
            <person name="Cunha F."/>
            <person name="Galvao K.N."/>
            <person name="Jeon S.J."/>
            <person name="Jeong K.C."/>
        </authorList>
    </citation>
    <scope>NUCLEOTIDE SEQUENCE [LARGE SCALE GENOMIC DNA]</scope>
    <source>
        <strain evidence="2 3">KG-31</strain>
    </source>
</reference>
<keyword evidence="3" id="KW-1185">Reference proteome</keyword>
<dbReference type="EMBL" id="VKLW01000017">
    <property type="protein sequence ID" value="TYK33335.1"/>
    <property type="molecule type" value="Genomic_DNA"/>
</dbReference>
<protein>
    <submittedName>
        <fullName evidence="2">Uncharacterized protein</fullName>
    </submittedName>
</protein>
<evidence type="ECO:0000313" key="2">
    <source>
        <dbReference type="EMBL" id="TYK33335.1"/>
    </source>
</evidence>
<dbReference type="PROSITE" id="PS51257">
    <property type="entry name" value="PROKAR_LIPOPROTEIN"/>
    <property type="match status" value="1"/>
</dbReference>
<accession>A0A5D3EIJ7</accession>
<dbReference type="RefSeq" id="WP_027325629.1">
    <property type="nucleotide sequence ID" value="NZ_CAMBON010000025.1"/>
</dbReference>
<dbReference type="InterPro" id="IPR058093">
    <property type="entry name" value="LA_2272-like"/>
</dbReference>
<evidence type="ECO:0000256" key="1">
    <source>
        <dbReference type="SAM" id="SignalP"/>
    </source>
</evidence>
<dbReference type="NCBIfam" id="NF047436">
    <property type="entry name" value="LA_2272_repeat"/>
    <property type="match status" value="1"/>
</dbReference>
<gene>
    <name evidence="2" type="ORF">FNJ60_08740</name>
</gene>
<name>A0A5D3EIJ7_9BACE</name>
<evidence type="ECO:0000313" key="3">
    <source>
        <dbReference type="Proteomes" id="UP000324383"/>
    </source>
</evidence>
<feature type="chain" id="PRO_5030116325" evidence="1">
    <location>
        <begin position="27"/>
        <end position="383"/>
    </location>
</feature>
<dbReference type="AlphaFoldDB" id="A0A5D3EIJ7"/>
<sequence>MKVSKTICTAAILMAAACLSAQNKSAGINLSLWKDISTQPVDSTQTSYLNLGVLTNMNRLKGMGINILGSVVQTDVRGVQLSGIANIIANDMKGIQFSGITNINGRKMTGVSASGLVNITGQDVTGVVLSGLINIGGDRVAGLAISGGINVSGERTSGIQLSGLANITGENMNGLMASGFLNVNGKSVNGAQIGGIGNIAGNAMNGVQIGLCNYATKVHGLQIGILNYYKEEMKGFQIGLVNANPDTKIQMMLYGGNTTIANIGVRFKNQLFYTIIGLGTQRRHLNDKFSATASYRAGLALPLYKKLSVSSDLGYEHIEAFDNKDELIPRRLYALQARVNLEYQLTEKFGLFGTGGYGLTRYYNRSGNYDKRPIIEGGLIFSL</sequence>
<comment type="caution">
    <text evidence="2">The sequence shown here is derived from an EMBL/GenBank/DDBJ whole genome shotgun (WGS) entry which is preliminary data.</text>
</comment>
<feature type="signal peptide" evidence="1">
    <location>
        <begin position="1"/>
        <end position="26"/>
    </location>
</feature>
<dbReference type="Proteomes" id="UP000324383">
    <property type="component" value="Unassembled WGS sequence"/>
</dbReference>